<dbReference type="PANTHER" id="PTHR37018">
    <property type="entry name" value="CULTURE SPECIFIC PROTEIN, PUTATIVE (AFU_ORTHOLOGUE AFUA_2G00130)-RELATED"/>
    <property type="match status" value="1"/>
</dbReference>
<name>A0AA39ZE20_9PEZI</name>
<proteinExistence type="predicted"/>
<dbReference type="SUPFAM" id="SSF56059">
    <property type="entry name" value="Glutathione synthetase ATP-binding domain-like"/>
    <property type="match status" value="1"/>
</dbReference>
<gene>
    <name evidence="1" type="ORF">QBC41DRAFT_320207</name>
</gene>
<organism evidence="1 2">
    <name type="scientific">Cercophora samala</name>
    <dbReference type="NCBI Taxonomy" id="330535"/>
    <lineage>
        <taxon>Eukaryota</taxon>
        <taxon>Fungi</taxon>
        <taxon>Dikarya</taxon>
        <taxon>Ascomycota</taxon>
        <taxon>Pezizomycotina</taxon>
        <taxon>Sordariomycetes</taxon>
        <taxon>Sordariomycetidae</taxon>
        <taxon>Sordariales</taxon>
        <taxon>Lasiosphaeriaceae</taxon>
        <taxon>Cercophora</taxon>
    </lineage>
</organism>
<protein>
    <recommendedName>
        <fullName evidence="3">ATP-grasp domain-containing protein</fullName>
    </recommendedName>
</protein>
<dbReference type="PANTHER" id="PTHR37018:SF1">
    <property type="entry name" value="CULTURE SPECIFIC PROTEIN, PUTATIVE (AFU_ORTHOLOGUE AFUA_2G00130)-RELATED"/>
    <property type="match status" value="1"/>
</dbReference>
<reference evidence="1" key="1">
    <citation type="submission" date="2023-06" db="EMBL/GenBank/DDBJ databases">
        <title>Genome-scale phylogeny and comparative genomics of the fungal order Sordariales.</title>
        <authorList>
            <consortium name="Lawrence Berkeley National Laboratory"/>
            <person name="Hensen N."/>
            <person name="Bonometti L."/>
            <person name="Westerberg I."/>
            <person name="Brannstrom I.O."/>
            <person name="Guillou S."/>
            <person name="Cros-Aarteil S."/>
            <person name="Calhoun S."/>
            <person name="Haridas S."/>
            <person name="Kuo A."/>
            <person name="Mondo S."/>
            <person name="Pangilinan J."/>
            <person name="Riley R."/>
            <person name="Labutti K."/>
            <person name="Andreopoulos B."/>
            <person name="Lipzen A."/>
            <person name="Chen C."/>
            <person name="Yanf M."/>
            <person name="Daum C."/>
            <person name="Ng V."/>
            <person name="Clum A."/>
            <person name="Steindorff A."/>
            <person name="Ohm R."/>
            <person name="Martin F."/>
            <person name="Silar P."/>
            <person name="Natvig D."/>
            <person name="Lalanne C."/>
            <person name="Gautier V."/>
            <person name="Ament-Velasquez S.L."/>
            <person name="Kruys A."/>
            <person name="Hutchinson M.I."/>
            <person name="Powell A.J."/>
            <person name="Barry K."/>
            <person name="Miller A.N."/>
            <person name="Grigoriev I.V."/>
            <person name="Debuchy R."/>
            <person name="Gladieux P."/>
            <person name="Thoren M.H."/>
            <person name="Johannesson H."/>
        </authorList>
    </citation>
    <scope>NUCLEOTIDE SEQUENCE</scope>
    <source>
        <strain evidence="1">CBS 307.81</strain>
    </source>
</reference>
<keyword evidence="2" id="KW-1185">Reference proteome</keyword>
<evidence type="ECO:0000313" key="2">
    <source>
        <dbReference type="Proteomes" id="UP001174997"/>
    </source>
</evidence>
<dbReference type="Proteomes" id="UP001174997">
    <property type="component" value="Unassembled WGS sequence"/>
</dbReference>
<accession>A0AA39ZE20</accession>
<sequence>MTLLSLLNRGGAAHGFRSTSHAFSTIAWVRCNVNIKSRPTAAKGTQLGLNFTTTHRQHCATANQPLYAMGSVDNPSLAGIQLPTIKLDTTLTQLFRSAGPKNASIRLGMVFCGVNSGVDLNPDFPRNTKYLYQDSPFNTVPRKELTRKNHELKKSLAMKYLSLIPQRDAFIAGPSPVIMFHMNQSPATVAHDREEASTTLSVLDPSQRPNLVFCPGPSKIPMKEHGIDKITYKIVADGLESYPLTHSLEPHWILNSKAGLARSGLPTPKCDIVSVKGYPPAPPKSCCEVCRADKRSNDLTFIPESCTGPRGQWLETQSSKIISAISSRPVPFVLKNQQVFGGAGTWVVTTQEQKEDLLSAFSSPDGPLRKLLSQVTAENYHMDPAAVIISDMVSDPIGDYGLTFFVNENGEHVFLAASEQMIDGNNAWVGSTIVYSRQKALHEKFRGLISRTAEFVARHGYVGPVGIDVLETRTEGETETHDGERTKFHVVDLNVRTSGSLALPLLKGHFTGRGLDCASSFGITVKGGREEFVRRWQHEFEEGRMFVLSWYEDREEGESIADVVVGAEDEEGLGRMIEGVREGSEEVVF</sequence>
<evidence type="ECO:0008006" key="3">
    <source>
        <dbReference type="Google" id="ProtNLM"/>
    </source>
</evidence>
<dbReference type="InterPro" id="IPR053269">
    <property type="entry name" value="Asp-Met_ligase"/>
</dbReference>
<comment type="caution">
    <text evidence="1">The sequence shown here is derived from an EMBL/GenBank/DDBJ whole genome shotgun (WGS) entry which is preliminary data.</text>
</comment>
<dbReference type="AlphaFoldDB" id="A0AA39ZE20"/>
<evidence type="ECO:0000313" key="1">
    <source>
        <dbReference type="EMBL" id="KAK0669251.1"/>
    </source>
</evidence>
<dbReference type="EMBL" id="JAULSY010000045">
    <property type="protein sequence ID" value="KAK0669251.1"/>
    <property type="molecule type" value="Genomic_DNA"/>
</dbReference>